<organism evidence="1">
    <name type="scientific">Macrococcoides caseolyticum</name>
    <dbReference type="NCBI Taxonomy" id="69966"/>
    <lineage>
        <taxon>Bacteria</taxon>
        <taxon>Bacillati</taxon>
        <taxon>Bacillota</taxon>
        <taxon>Bacilli</taxon>
        <taxon>Bacillales</taxon>
        <taxon>Staphylococcaceae</taxon>
        <taxon>Macrococcoides</taxon>
    </lineage>
</organism>
<evidence type="ECO:0000313" key="1">
    <source>
        <dbReference type="EMBL" id="BAI83366.1"/>
    </source>
</evidence>
<sequence length="109" mass="12642">MKGGINMTHPSIWLRKIAMQSPEVQNAFNAIVLPKCKQLWDSGCTDKFTMADFKQINPYMRNLQPKHMRSLGILFSDLANMYPNIFICHGKNKQNHKVYSIIPRYRLAS</sequence>
<proteinExistence type="predicted"/>
<protein>
    <submittedName>
        <fullName evidence="1">Uncharacterized protein</fullName>
    </submittedName>
</protein>
<accession>D4AH37</accession>
<reference evidence="1" key="1">
    <citation type="journal article" date="2010" name="Antimicrob. Agents Chemother.">
        <title>Staphylococcal cassette chromosome mec-like element in Macrococcus caseolyticus.</title>
        <authorList>
            <person name="Tsubakishita S."/>
            <person name="Kuwahara-Arai K."/>
            <person name="Baba T."/>
            <person name="Hiramatsu K."/>
        </authorList>
    </citation>
    <scope>NUCLEOTIDE SEQUENCE</scope>
    <source>
        <strain evidence="1">JCSC7096</strain>
    </source>
</reference>
<dbReference type="AlphaFoldDB" id="D4AH37"/>
<name>D4AH37_9STAP</name>
<dbReference type="EMBL" id="AB498756">
    <property type="protein sequence ID" value="BAI83366.1"/>
    <property type="molecule type" value="Genomic_DNA"/>
</dbReference>